<dbReference type="EMBL" id="QCYY01003350">
    <property type="protein sequence ID" value="ROT63941.1"/>
    <property type="molecule type" value="Genomic_DNA"/>
</dbReference>
<feature type="region of interest" description="Disordered" evidence="1">
    <location>
        <begin position="181"/>
        <end position="218"/>
    </location>
</feature>
<comment type="caution">
    <text evidence="2">The sequence shown here is derived from an EMBL/GenBank/DDBJ whole genome shotgun (WGS) entry which is preliminary data.</text>
</comment>
<name>A0A423SIB3_PENVA</name>
<gene>
    <name evidence="2" type="ORF">C7M84_018130</name>
</gene>
<sequence>MEGPVSGRVACGPAPPTIGRGAERRPWPAVWRRPRVSHGPFPRAAAWPERASGVGGRRAVPPSARQAPAPAGRMDGPVSGRVACGPAPPTIGRRRAPPLACCVAAAARLPLGPFPWVGSGFPHRPLAPSRAEGGGVGFGRGPAAPRRGVAPAAGRARGPWARSCVAEGLRRQRQGDCLGCGRRAASPASSSPGAGFGGAWLPGPSEGLPSLAPGPSGPCPRSCGLRARADNYRGTTFGSCGRAASSRRGRKPLPLRLPSPKAGQALGEAWLPGPSEGLPSLAPGPNGPCPAVVWAESARADNYRRAGLGWNAARRARVPSGPEPAEQAALGAGRRAWRAGQEAVQRGWRLGPVAPALHPRESEAFTGAWVVGRAEGVLSLGVAQEGALFAVVLAEGPRRQL</sequence>
<feature type="compositionally biased region" description="Low complexity" evidence="1">
    <location>
        <begin position="181"/>
        <end position="193"/>
    </location>
</feature>
<evidence type="ECO:0000313" key="3">
    <source>
        <dbReference type="Proteomes" id="UP000283509"/>
    </source>
</evidence>
<reference evidence="2 3" key="1">
    <citation type="submission" date="2018-04" db="EMBL/GenBank/DDBJ databases">
        <authorList>
            <person name="Zhang X."/>
            <person name="Yuan J."/>
            <person name="Li F."/>
            <person name="Xiang J."/>
        </authorList>
    </citation>
    <scope>NUCLEOTIDE SEQUENCE [LARGE SCALE GENOMIC DNA]</scope>
    <source>
        <tissue evidence="2">Muscle</tissue>
    </source>
</reference>
<protein>
    <submittedName>
        <fullName evidence="2">Uncharacterized protein</fullName>
    </submittedName>
</protein>
<feature type="region of interest" description="Disordered" evidence="1">
    <location>
        <begin position="41"/>
        <end position="81"/>
    </location>
</feature>
<organism evidence="2 3">
    <name type="scientific">Penaeus vannamei</name>
    <name type="common">Whiteleg shrimp</name>
    <name type="synonym">Litopenaeus vannamei</name>
    <dbReference type="NCBI Taxonomy" id="6689"/>
    <lineage>
        <taxon>Eukaryota</taxon>
        <taxon>Metazoa</taxon>
        <taxon>Ecdysozoa</taxon>
        <taxon>Arthropoda</taxon>
        <taxon>Crustacea</taxon>
        <taxon>Multicrustacea</taxon>
        <taxon>Malacostraca</taxon>
        <taxon>Eumalacostraca</taxon>
        <taxon>Eucarida</taxon>
        <taxon>Decapoda</taxon>
        <taxon>Dendrobranchiata</taxon>
        <taxon>Penaeoidea</taxon>
        <taxon>Penaeidae</taxon>
        <taxon>Penaeus</taxon>
    </lineage>
</organism>
<dbReference type="Proteomes" id="UP000283509">
    <property type="component" value="Unassembled WGS sequence"/>
</dbReference>
<proteinExistence type="predicted"/>
<accession>A0A423SIB3</accession>
<dbReference type="AlphaFoldDB" id="A0A423SIB3"/>
<keyword evidence="3" id="KW-1185">Reference proteome</keyword>
<reference evidence="2 3" key="2">
    <citation type="submission" date="2019-01" db="EMBL/GenBank/DDBJ databases">
        <title>The decoding of complex shrimp genome reveals the adaptation for benthos swimmer, frequently molting mechanism and breeding impact on genome.</title>
        <authorList>
            <person name="Sun Y."/>
            <person name="Gao Y."/>
            <person name="Yu Y."/>
        </authorList>
    </citation>
    <scope>NUCLEOTIDE SEQUENCE [LARGE SCALE GENOMIC DNA]</scope>
    <source>
        <tissue evidence="2">Muscle</tissue>
    </source>
</reference>
<evidence type="ECO:0000313" key="2">
    <source>
        <dbReference type="EMBL" id="ROT63941.1"/>
    </source>
</evidence>
<evidence type="ECO:0000256" key="1">
    <source>
        <dbReference type="SAM" id="MobiDB-lite"/>
    </source>
</evidence>
<feature type="region of interest" description="Disordered" evidence="1">
    <location>
        <begin position="236"/>
        <end position="256"/>
    </location>
</feature>
<feature type="compositionally biased region" description="Low complexity" evidence="1">
    <location>
        <begin position="201"/>
        <end position="218"/>
    </location>
</feature>
<feature type="region of interest" description="Disordered" evidence="1">
    <location>
        <begin position="1"/>
        <end position="26"/>
    </location>
</feature>